<dbReference type="InterPro" id="IPR050916">
    <property type="entry name" value="SCAN-C2H2_zinc_finger"/>
</dbReference>
<dbReference type="InterPro" id="IPR013087">
    <property type="entry name" value="Znf_C2H2_type"/>
</dbReference>
<dbReference type="PROSITE" id="PS50804">
    <property type="entry name" value="SCAN_BOX"/>
    <property type="match status" value="1"/>
</dbReference>
<evidence type="ECO:0000256" key="4">
    <source>
        <dbReference type="ARBA" id="ARBA00022771"/>
    </source>
</evidence>
<dbReference type="Gene3D" id="6.10.140.140">
    <property type="match status" value="1"/>
</dbReference>
<dbReference type="PROSITE" id="PS50157">
    <property type="entry name" value="ZINC_FINGER_C2H2_2"/>
    <property type="match status" value="3"/>
</dbReference>
<evidence type="ECO:0000256" key="7">
    <source>
        <dbReference type="ARBA" id="ARBA00023125"/>
    </source>
</evidence>
<keyword evidence="4 10" id="KW-0863">Zinc-finger</keyword>
<evidence type="ECO:0000313" key="16">
    <source>
        <dbReference type="Ensembl" id="ENSMMSP00000000881.1"/>
    </source>
</evidence>
<name>A0A8C6CFU9_MOSMO</name>
<evidence type="ECO:0000256" key="6">
    <source>
        <dbReference type="ARBA" id="ARBA00023015"/>
    </source>
</evidence>
<dbReference type="SUPFAM" id="SSF47353">
    <property type="entry name" value="Retrovirus capsid dimerization domain-like"/>
    <property type="match status" value="1"/>
</dbReference>
<dbReference type="PROSITE" id="PS50805">
    <property type="entry name" value="KRAB"/>
    <property type="match status" value="1"/>
</dbReference>
<feature type="domain" description="KRAB" evidence="15">
    <location>
        <begin position="201"/>
        <end position="278"/>
    </location>
</feature>
<evidence type="ECO:0000256" key="5">
    <source>
        <dbReference type="ARBA" id="ARBA00022833"/>
    </source>
</evidence>
<dbReference type="SMART" id="SM00431">
    <property type="entry name" value="SCAN"/>
    <property type="match status" value="1"/>
</dbReference>
<dbReference type="InterPro" id="IPR003309">
    <property type="entry name" value="SCAN_dom"/>
</dbReference>
<keyword evidence="7" id="KW-0238">DNA-binding</keyword>
<feature type="domain" description="C2H2-type" evidence="13">
    <location>
        <begin position="273"/>
        <end position="300"/>
    </location>
</feature>
<evidence type="ECO:0000256" key="11">
    <source>
        <dbReference type="PROSITE-ProRule" id="PRU00187"/>
    </source>
</evidence>
<keyword evidence="5" id="KW-0862">Zinc</keyword>
<sequence length="374" mass="41217">MPSPLGPPSLPSLDPEATPGDPEMARQRFRGFCYQEVAGPRVALARLQFLCRQWLRPEAHSKEQILDLLVLEQFLGALPLEIQAWVRGQQPGSPEEAVVLVEDLQRDPGQLLGWITAHVLKQAVLPATQKTEELVGAVHPSGTVEPLRAASGEGPKDAQMESNAQLSCSVKEEPDGYVQETASSSPPPPVQSQKEHVEQQEPTSAPFQPPRLQEWGLLEPSQKELYWDAMLEKYGTVVSLGEAPSPPLGPWAHLASQCFPRGERPLEVPRKPYTCSQCGCAFDWKSVFVIHRRAHASGPGTEKPPAGPPPRALPGPRGYACEECGHSFSWKSQLVIHRKGHAGQRRHLCADCGHSFDWKSQLVIHRKSHRPEAP</sequence>
<evidence type="ECO:0000256" key="9">
    <source>
        <dbReference type="ARBA" id="ARBA00023242"/>
    </source>
</evidence>
<keyword evidence="3" id="KW-0677">Repeat</keyword>
<keyword evidence="8" id="KW-0804">Transcription</keyword>
<dbReference type="Gene3D" id="1.10.4020.10">
    <property type="entry name" value="DNA breaking-rejoining enzymes"/>
    <property type="match status" value="1"/>
</dbReference>
<dbReference type="CDD" id="cd07765">
    <property type="entry name" value="KRAB_A-box"/>
    <property type="match status" value="1"/>
</dbReference>
<dbReference type="InterPro" id="IPR036051">
    <property type="entry name" value="KRAB_dom_sf"/>
</dbReference>
<gene>
    <name evidence="16" type="primary">ZNF446</name>
</gene>
<proteinExistence type="predicted"/>
<evidence type="ECO:0000256" key="8">
    <source>
        <dbReference type="ARBA" id="ARBA00023163"/>
    </source>
</evidence>
<feature type="domain" description="C2H2-type" evidence="13">
    <location>
        <begin position="319"/>
        <end position="346"/>
    </location>
</feature>
<evidence type="ECO:0000256" key="2">
    <source>
        <dbReference type="ARBA" id="ARBA00022723"/>
    </source>
</evidence>
<dbReference type="PROSITE" id="PS00028">
    <property type="entry name" value="ZINC_FINGER_C2H2_1"/>
    <property type="match status" value="3"/>
</dbReference>
<reference evidence="16" key="1">
    <citation type="submission" date="2025-08" db="UniProtKB">
        <authorList>
            <consortium name="Ensembl"/>
        </authorList>
    </citation>
    <scope>IDENTIFICATION</scope>
</reference>
<evidence type="ECO:0000256" key="3">
    <source>
        <dbReference type="ARBA" id="ARBA00022737"/>
    </source>
</evidence>
<dbReference type="GeneTree" id="ENSGT00940000162092"/>
<dbReference type="FunFam" id="3.30.160.60:FF:000012">
    <property type="entry name" value="RB-associated KRAB zinc finger protein-like"/>
    <property type="match status" value="1"/>
</dbReference>
<protein>
    <submittedName>
        <fullName evidence="16">Zinc finger protein 446</fullName>
    </submittedName>
</protein>
<dbReference type="SMART" id="SM00355">
    <property type="entry name" value="ZnF_C2H2"/>
    <property type="match status" value="3"/>
</dbReference>
<evidence type="ECO:0000259" key="14">
    <source>
        <dbReference type="PROSITE" id="PS50804"/>
    </source>
</evidence>
<dbReference type="GO" id="GO:0003677">
    <property type="term" value="F:DNA binding"/>
    <property type="evidence" value="ECO:0007669"/>
    <property type="project" value="UniProtKB-KW"/>
</dbReference>
<dbReference type="SMART" id="SM00349">
    <property type="entry name" value="KRAB"/>
    <property type="match status" value="1"/>
</dbReference>
<organism evidence="16 17">
    <name type="scientific">Moschus moschiferus</name>
    <name type="common">Siberian musk deer</name>
    <name type="synonym">Moschus sibiricus</name>
    <dbReference type="NCBI Taxonomy" id="68415"/>
    <lineage>
        <taxon>Eukaryota</taxon>
        <taxon>Metazoa</taxon>
        <taxon>Chordata</taxon>
        <taxon>Craniata</taxon>
        <taxon>Vertebrata</taxon>
        <taxon>Euteleostomi</taxon>
        <taxon>Mammalia</taxon>
        <taxon>Eutheria</taxon>
        <taxon>Laurasiatheria</taxon>
        <taxon>Artiodactyla</taxon>
        <taxon>Ruminantia</taxon>
        <taxon>Pecora</taxon>
        <taxon>Moschidae</taxon>
        <taxon>Moschus</taxon>
    </lineage>
</organism>
<dbReference type="Gene3D" id="3.30.160.60">
    <property type="entry name" value="Classic Zinc Finger"/>
    <property type="match status" value="3"/>
</dbReference>
<feature type="domain" description="SCAN box" evidence="14">
    <location>
        <begin position="26"/>
        <end position="107"/>
    </location>
</feature>
<evidence type="ECO:0000259" key="15">
    <source>
        <dbReference type="PROSITE" id="PS50805"/>
    </source>
</evidence>
<dbReference type="GO" id="GO:0006355">
    <property type="term" value="P:regulation of DNA-templated transcription"/>
    <property type="evidence" value="ECO:0007669"/>
    <property type="project" value="InterPro"/>
</dbReference>
<accession>A0A8C6CFU9</accession>
<feature type="region of interest" description="Disordered" evidence="12">
    <location>
        <begin position="1"/>
        <end position="22"/>
    </location>
</feature>
<dbReference type="Pfam" id="PF00096">
    <property type="entry name" value="zf-C2H2"/>
    <property type="match status" value="1"/>
</dbReference>
<dbReference type="SUPFAM" id="SSF109640">
    <property type="entry name" value="KRAB domain (Kruppel-associated box)"/>
    <property type="match status" value="1"/>
</dbReference>
<dbReference type="Ensembl" id="ENSMMST00000000952.1">
    <property type="protein sequence ID" value="ENSMMSP00000000881.1"/>
    <property type="gene ID" value="ENSMMSG00000000649.1"/>
</dbReference>
<evidence type="ECO:0000256" key="10">
    <source>
        <dbReference type="PROSITE-ProRule" id="PRU00042"/>
    </source>
</evidence>
<feature type="compositionally biased region" description="Pro residues" evidence="12">
    <location>
        <begin position="1"/>
        <end position="10"/>
    </location>
</feature>
<dbReference type="FunFam" id="3.30.160.60:FF:001246">
    <property type="entry name" value="Zinc finger protein 446"/>
    <property type="match status" value="1"/>
</dbReference>
<dbReference type="FunFam" id="3.30.160.60:FF:001613">
    <property type="entry name" value="Zinc finger protein 446"/>
    <property type="match status" value="1"/>
</dbReference>
<dbReference type="Pfam" id="PF02023">
    <property type="entry name" value="SCAN"/>
    <property type="match status" value="1"/>
</dbReference>
<dbReference type="InterPro" id="IPR001909">
    <property type="entry name" value="KRAB"/>
</dbReference>
<dbReference type="Pfam" id="PF01352">
    <property type="entry name" value="KRAB"/>
    <property type="match status" value="1"/>
</dbReference>
<keyword evidence="2" id="KW-0479">Metal-binding</keyword>
<evidence type="ECO:0000313" key="17">
    <source>
        <dbReference type="Proteomes" id="UP000694544"/>
    </source>
</evidence>
<dbReference type="Proteomes" id="UP000694544">
    <property type="component" value="Unplaced"/>
</dbReference>
<feature type="domain" description="C2H2-type" evidence="13">
    <location>
        <begin position="347"/>
        <end position="374"/>
    </location>
</feature>
<dbReference type="PANTHER" id="PTHR45935">
    <property type="entry name" value="PROTEIN ZBED8-RELATED"/>
    <property type="match status" value="1"/>
</dbReference>
<evidence type="ECO:0000256" key="1">
    <source>
        <dbReference type="ARBA" id="ARBA00004123"/>
    </source>
</evidence>
<reference evidence="16" key="2">
    <citation type="submission" date="2025-09" db="UniProtKB">
        <authorList>
            <consortium name="Ensembl"/>
        </authorList>
    </citation>
    <scope>IDENTIFICATION</scope>
</reference>
<dbReference type="InterPro" id="IPR038269">
    <property type="entry name" value="SCAN_sf"/>
</dbReference>
<keyword evidence="17" id="KW-1185">Reference proteome</keyword>
<dbReference type="GO" id="GO:0008270">
    <property type="term" value="F:zinc ion binding"/>
    <property type="evidence" value="ECO:0007669"/>
    <property type="project" value="UniProtKB-KW"/>
</dbReference>
<feature type="region of interest" description="Disordered" evidence="12">
    <location>
        <begin position="136"/>
        <end position="211"/>
    </location>
</feature>
<dbReference type="CDD" id="cd07936">
    <property type="entry name" value="SCAN"/>
    <property type="match status" value="1"/>
</dbReference>
<keyword evidence="6" id="KW-0805">Transcription regulation</keyword>
<dbReference type="FunFam" id="1.10.4020.10:FF:000001">
    <property type="entry name" value="zinc finger protein 263 isoform X1"/>
    <property type="match status" value="1"/>
</dbReference>
<keyword evidence="9 11" id="KW-0539">Nucleus</keyword>
<evidence type="ECO:0000259" key="13">
    <source>
        <dbReference type="PROSITE" id="PS50157"/>
    </source>
</evidence>
<dbReference type="InterPro" id="IPR036236">
    <property type="entry name" value="Znf_C2H2_sf"/>
</dbReference>
<dbReference type="AlphaFoldDB" id="A0A8C6CFU9"/>
<dbReference type="GO" id="GO:0005634">
    <property type="term" value="C:nucleus"/>
    <property type="evidence" value="ECO:0007669"/>
    <property type="project" value="UniProtKB-SubCell"/>
</dbReference>
<dbReference type="SUPFAM" id="SSF57667">
    <property type="entry name" value="beta-beta-alpha zinc fingers"/>
    <property type="match status" value="2"/>
</dbReference>
<evidence type="ECO:0000256" key="12">
    <source>
        <dbReference type="SAM" id="MobiDB-lite"/>
    </source>
</evidence>
<dbReference type="PANTHER" id="PTHR45935:SF27">
    <property type="entry name" value="ZINC FINGER PROTEIN 446"/>
    <property type="match status" value="1"/>
</dbReference>
<comment type="subcellular location">
    <subcellularLocation>
        <location evidence="1 11">Nucleus</location>
    </subcellularLocation>
</comment>